<organism evidence="1 2">
    <name type="scientific">Fibrisoma montanum</name>
    <dbReference type="NCBI Taxonomy" id="2305895"/>
    <lineage>
        <taxon>Bacteria</taxon>
        <taxon>Pseudomonadati</taxon>
        <taxon>Bacteroidota</taxon>
        <taxon>Cytophagia</taxon>
        <taxon>Cytophagales</taxon>
        <taxon>Spirosomataceae</taxon>
        <taxon>Fibrisoma</taxon>
    </lineage>
</organism>
<sequence length="182" mass="20405">MSVRVLLAIGLLLLLLYHTIGVSVAVWCFEESYEVTSPVSAGDEWKLVKIPISLPYTMSWENPDGQTGLVQEGDEFYNIAHQRYENDTLYTVLKTNRNARDRFVELADQVNELVNQESAPAKHPLSGLLKLLSERITTYILTEPFRLEPPVAERTQSSAVLAEWQALHPSDSLSVLSPPPKA</sequence>
<name>A0A418MCJ6_9BACT</name>
<reference evidence="1 2" key="1">
    <citation type="submission" date="2018-08" db="EMBL/GenBank/DDBJ databases">
        <title>Fibrisoma montanum sp. nov., isolated from Danxia mountain soil.</title>
        <authorList>
            <person name="Huang Y."/>
        </authorList>
    </citation>
    <scope>NUCLEOTIDE SEQUENCE [LARGE SCALE GENOMIC DNA]</scope>
    <source>
        <strain evidence="1 2">HYT19</strain>
    </source>
</reference>
<dbReference type="Proteomes" id="UP000283523">
    <property type="component" value="Unassembled WGS sequence"/>
</dbReference>
<comment type="caution">
    <text evidence="1">The sequence shown here is derived from an EMBL/GenBank/DDBJ whole genome shotgun (WGS) entry which is preliminary data.</text>
</comment>
<dbReference type="EMBL" id="QXED01000003">
    <property type="protein sequence ID" value="RIV24104.1"/>
    <property type="molecule type" value="Genomic_DNA"/>
</dbReference>
<accession>A0A418MCJ6</accession>
<gene>
    <name evidence="1" type="ORF">DYU11_12490</name>
</gene>
<dbReference type="AlphaFoldDB" id="A0A418MCJ6"/>
<evidence type="ECO:0000313" key="2">
    <source>
        <dbReference type="Proteomes" id="UP000283523"/>
    </source>
</evidence>
<proteinExistence type="predicted"/>
<keyword evidence="2" id="KW-1185">Reference proteome</keyword>
<dbReference type="OrthoDB" id="952228at2"/>
<evidence type="ECO:0000313" key="1">
    <source>
        <dbReference type="EMBL" id="RIV24104.1"/>
    </source>
</evidence>
<protein>
    <submittedName>
        <fullName evidence="1">Uncharacterized protein</fullName>
    </submittedName>
</protein>